<feature type="transmembrane region" description="Helical" evidence="5">
    <location>
        <begin position="66"/>
        <end position="89"/>
    </location>
</feature>
<keyword evidence="4 5" id="KW-0472">Membrane</keyword>
<organism evidence="6">
    <name type="scientific">hydrothermal vent metagenome</name>
    <dbReference type="NCBI Taxonomy" id="652676"/>
    <lineage>
        <taxon>unclassified sequences</taxon>
        <taxon>metagenomes</taxon>
        <taxon>ecological metagenomes</taxon>
    </lineage>
</organism>
<evidence type="ECO:0000256" key="3">
    <source>
        <dbReference type="ARBA" id="ARBA00022989"/>
    </source>
</evidence>
<dbReference type="GO" id="GO:0065002">
    <property type="term" value="P:intracellular protein transmembrane transport"/>
    <property type="evidence" value="ECO:0007669"/>
    <property type="project" value="TreeGrafter"/>
</dbReference>
<feature type="transmembrane region" description="Helical" evidence="5">
    <location>
        <begin position="101"/>
        <end position="128"/>
    </location>
</feature>
<evidence type="ECO:0000256" key="5">
    <source>
        <dbReference type="SAM" id="Phobius"/>
    </source>
</evidence>
<dbReference type="GO" id="GO:0043953">
    <property type="term" value="P:protein transport by the Tat complex"/>
    <property type="evidence" value="ECO:0007669"/>
    <property type="project" value="TreeGrafter"/>
</dbReference>
<protein>
    <submittedName>
        <fullName evidence="6">Twin-arginine translocation protein TatC</fullName>
    </submittedName>
</protein>
<dbReference type="PRINTS" id="PR01840">
    <property type="entry name" value="TATCFAMILY"/>
</dbReference>
<dbReference type="InterPro" id="IPR002033">
    <property type="entry name" value="TatC"/>
</dbReference>
<dbReference type="NCBIfam" id="TIGR00945">
    <property type="entry name" value="tatC"/>
    <property type="match status" value="1"/>
</dbReference>
<evidence type="ECO:0000313" key="6">
    <source>
        <dbReference type="EMBL" id="VAX36782.1"/>
    </source>
</evidence>
<keyword evidence="3 5" id="KW-1133">Transmembrane helix</keyword>
<dbReference type="Pfam" id="PF00902">
    <property type="entry name" value="TatC"/>
    <property type="match status" value="1"/>
</dbReference>
<proteinExistence type="inferred from homology"/>
<accession>A0A3B1D7V7</accession>
<dbReference type="PANTHER" id="PTHR30371:SF0">
    <property type="entry name" value="SEC-INDEPENDENT PROTEIN TRANSLOCASE PROTEIN TATC, CHLOROPLASTIC-RELATED"/>
    <property type="match status" value="1"/>
</dbReference>
<evidence type="ECO:0000256" key="1">
    <source>
        <dbReference type="ARBA" id="ARBA00004141"/>
    </source>
</evidence>
<name>A0A3B1D7V7_9ZZZZ</name>
<dbReference type="PANTHER" id="PTHR30371">
    <property type="entry name" value="SEC-INDEPENDENT PROTEIN TRANSLOCASE PROTEIN TATC"/>
    <property type="match status" value="1"/>
</dbReference>
<dbReference type="AlphaFoldDB" id="A0A3B1D7V7"/>
<reference evidence="6" key="1">
    <citation type="submission" date="2018-06" db="EMBL/GenBank/DDBJ databases">
        <authorList>
            <person name="Zhirakovskaya E."/>
        </authorList>
    </citation>
    <scope>NUCLEOTIDE SEQUENCE</scope>
</reference>
<comment type="subcellular location">
    <subcellularLocation>
        <location evidence="1">Membrane</location>
        <topology evidence="1">Multi-pass membrane protein</topology>
    </subcellularLocation>
</comment>
<feature type="transmembrane region" description="Helical" evidence="5">
    <location>
        <begin position="148"/>
        <end position="177"/>
    </location>
</feature>
<evidence type="ECO:0000256" key="4">
    <source>
        <dbReference type="ARBA" id="ARBA00023136"/>
    </source>
</evidence>
<dbReference type="GO" id="GO:0033281">
    <property type="term" value="C:TAT protein transport complex"/>
    <property type="evidence" value="ECO:0007669"/>
    <property type="project" value="TreeGrafter"/>
</dbReference>
<feature type="transmembrane region" description="Helical" evidence="5">
    <location>
        <begin position="21"/>
        <end position="46"/>
    </location>
</feature>
<dbReference type="HAMAP" id="MF_00902">
    <property type="entry name" value="TatC"/>
    <property type="match status" value="1"/>
</dbReference>
<dbReference type="EMBL" id="UOGJ01000110">
    <property type="protein sequence ID" value="VAX36782.1"/>
    <property type="molecule type" value="Genomic_DNA"/>
</dbReference>
<sequence>MKKSPNEFSFIEHLDDLRGRLIKIILAMIIASCLVYGVIDYILAFLIQPVGQLVFTSPADAFLARITLALFVGFFLSFPVILYQIWSFVSEGLRPEEKKFVYFFAPCSFFLFLLGVGFAYFVTIPIAIRFLLSFSTDAIIPMITIRNYISFLGTMLLAFGVVFELPLVLLFLTKIGVATPAFFSEKRRYAIVCILIVSAVITPPDIITQLIMAGPLIILYEIGIIVSKMTYKGKRDE</sequence>
<feature type="transmembrane region" description="Helical" evidence="5">
    <location>
        <begin position="213"/>
        <end position="231"/>
    </location>
</feature>
<keyword evidence="2 5" id="KW-0812">Transmembrane</keyword>
<gene>
    <name evidence="6" type="ORF">MNBD_UNCLBAC01-1289</name>
</gene>
<dbReference type="GO" id="GO:0009977">
    <property type="term" value="F:proton motive force dependent protein transmembrane transporter activity"/>
    <property type="evidence" value="ECO:0007669"/>
    <property type="project" value="TreeGrafter"/>
</dbReference>
<evidence type="ECO:0000256" key="2">
    <source>
        <dbReference type="ARBA" id="ARBA00022692"/>
    </source>
</evidence>